<comment type="caution">
    <text evidence="2">The sequence shown here is derived from an EMBL/GenBank/DDBJ whole genome shotgun (WGS) entry which is preliminary data.</text>
</comment>
<organism evidence="2 3">
    <name type="scientific">Sphingobium wenxiniae (strain DSM 21828 / CGMCC 1.7748 / JZ-1)</name>
    <dbReference type="NCBI Taxonomy" id="595605"/>
    <lineage>
        <taxon>Bacteria</taxon>
        <taxon>Pseudomonadati</taxon>
        <taxon>Pseudomonadota</taxon>
        <taxon>Alphaproteobacteria</taxon>
        <taxon>Sphingomonadales</taxon>
        <taxon>Sphingomonadaceae</taxon>
        <taxon>Sphingobium</taxon>
    </lineage>
</organism>
<keyword evidence="1" id="KW-0378">Hydrolase</keyword>
<name>A0A562K251_SPHWJ</name>
<protein>
    <recommendedName>
        <fullName evidence="1">mRNA interferase</fullName>
        <ecNumber evidence="1">3.1.-.-</ecNumber>
    </recommendedName>
</protein>
<dbReference type="SUPFAM" id="SSF50118">
    <property type="entry name" value="Cell growth inhibitor/plasmid maintenance toxic component"/>
    <property type="match status" value="1"/>
</dbReference>
<accession>A0A562K251</accession>
<comment type="similarity">
    <text evidence="1">Belongs to the PemK/MazF family.</text>
</comment>
<keyword evidence="3" id="KW-1185">Reference proteome</keyword>
<dbReference type="InterPro" id="IPR011067">
    <property type="entry name" value="Plasmid_toxin/cell-grow_inhib"/>
</dbReference>
<keyword evidence="1" id="KW-0255">Endonuclease</keyword>
<dbReference type="PANTHER" id="PTHR33988">
    <property type="entry name" value="ENDORIBONUCLEASE MAZF-RELATED"/>
    <property type="match status" value="1"/>
</dbReference>
<sequence>MVKTNKRPTRGEIWLVALDPTVGSEIQKTRPCVIVSPPEINDHLRVFLVAPLTSGSRPAPFRIATQVGGKDGLMLLEQIRSVDSNRLVKKIGQLDRLTLQAALGVLRALFAD</sequence>
<dbReference type="PANTHER" id="PTHR33988:SF2">
    <property type="entry name" value="ENDORIBONUCLEASE MAZF"/>
    <property type="match status" value="1"/>
</dbReference>
<comment type="function">
    <text evidence="1">Toxic component of a type II toxin-antitoxin (TA) system.</text>
</comment>
<dbReference type="GO" id="GO:0006402">
    <property type="term" value="P:mRNA catabolic process"/>
    <property type="evidence" value="ECO:0007669"/>
    <property type="project" value="TreeGrafter"/>
</dbReference>
<dbReference type="Pfam" id="PF02452">
    <property type="entry name" value="PemK_toxin"/>
    <property type="match status" value="1"/>
</dbReference>
<keyword evidence="1" id="KW-0540">Nuclease</keyword>
<dbReference type="GO" id="GO:0004521">
    <property type="term" value="F:RNA endonuclease activity"/>
    <property type="evidence" value="ECO:0007669"/>
    <property type="project" value="TreeGrafter"/>
</dbReference>
<dbReference type="PIRSF" id="PIRSF033490">
    <property type="entry name" value="MazF"/>
    <property type="match status" value="1"/>
</dbReference>
<dbReference type="InterPro" id="IPR003477">
    <property type="entry name" value="PemK-like"/>
</dbReference>
<dbReference type="AlphaFoldDB" id="A0A562K251"/>
<dbReference type="RefSeq" id="WP_021247159.1">
    <property type="nucleotide sequence ID" value="NZ_JACIIY010000031.1"/>
</dbReference>
<dbReference type="GO" id="GO:0016075">
    <property type="term" value="P:rRNA catabolic process"/>
    <property type="evidence" value="ECO:0007669"/>
    <property type="project" value="TreeGrafter"/>
</dbReference>
<evidence type="ECO:0000313" key="2">
    <source>
        <dbReference type="EMBL" id="TWH89511.1"/>
    </source>
</evidence>
<evidence type="ECO:0000313" key="3">
    <source>
        <dbReference type="Proteomes" id="UP000316624"/>
    </source>
</evidence>
<dbReference type="EMBL" id="VLKK01000029">
    <property type="protein sequence ID" value="TWH89511.1"/>
    <property type="molecule type" value="Genomic_DNA"/>
</dbReference>
<dbReference type="GO" id="GO:0003677">
    <property type="term" value="F:DNA binding"/>
    <property type="evidence" value="ECO:0007669"/>
    <property type="project" value="InterPro"/>
</dbReference>
<reference evidence="2 3" key="1">
    <citation type="journal article" date="2015" name="Stand. Genomic Sci.">
        <title>Genomic Encyclopedia of Bacterial and Archaeal Type Strains, Phase III: the genomes of soil and plant-associated and newly described type strains.</title>
        <authorList>
            <person name="Whitman W.B."/>
            <person name="Woyke T."/>
            <person name="Klenk H.P."/>
            <person name="Zhou Y."/>
            <person name="Lilburn T.G."/>
            <person name="Beck B.J."/>
            <person name="De Vos P."/>
            <person name="Vandamme P."/>
            <person name="Eisen J.A."/>
            <person name="Garrity G."/>
            <person name="Hugenholtz P."/>
            <person name="Kyrpides N.C."/>
        </authorList>
    </citation>
    <scope>NUCLEOTIDE SEQUENCE [LARGE SCALE GENOMIC DNA]</scope>
    <source>
        <strain evidence="2 3">CGMCC 1.7748</strain>
    </source>
</reference>
<proteinExistence type="inferred from homology"/>
<dbReference type="Gene3D" id="2.30.30.110">
    <property type="match status" value="1"/>
</dbReference>
<dbReference type="Proteomes" id="UP000316624">
    <property type="component" value="Unassembled WGS sequence"/>
</dbReference>
<evidence type="ECO:0000256" key="1">
    <source>
        <dbReference type="PIRNR" id="PIRNR033490"/>
    </source>
</evidence>
<dbReference type="GO" id="GO:0016787">
    <property type="term" value="F:hydrolase activity"/>
    <property type="evidence" value="ECO:0007669"/>
    <property type="project" value="UniProtKB-KW"/>
</dbReference>
<gene>
    <name evidence="2" type="ORF">IQ35_03790</name>
</gene>
<dbReference type="EC" id="3.1.-.-" evidence="1"/>